<dbReference type="PANTHER" id="PTHR43963">
    <property type="entry name" value="CARBONYL REDUCTASE 1-RELATED"/>
    <property type="match status" value="1"/>
</dbReference>
<dbReference type="GO" id="GO:0016491">
    <property type="term" value="F:oxidoreductase activity"/>
    <property type="evidence" value="ECO:0007669"/>
    <property type="project" value="UniProtKB-KW"/>
</dbReference>
<accession>A0A0M8P4Q5</accession>
<evidence type="ECO:0000256" key="3">
    <source>
        <dbReference type="ARBA" id="ARBA00023002"/>
    </source>
</evidence>
<evidence type="ECO:0000313" key="5">
    <source>
        <dbReference type="Proteomes" id="UP000037696"/>
    </source>
</evidence>
<keyword evidence="2" id="KW-0521">NADP</keyword>
<evidence type="ECO:0000313" key="4">
    <source>
        <dbReference type="EMBL" id="KOS40641.1"/>
    </source>
</evidence>
<dbReference type="Gene3D" id="3.40.50.720">
    <property type="entry name" value="NAD(P)-binding Rossmann-like Domain"/>
    <property type="match status" value="1"/>
</dbReference>
<dbReference type="PRINTS" id="PR00081">
    <property type="entry name" value="GDHRDH"/>
</dbReference>
<evidence type="ECO:0000256" key="1">
    <source>
        <dbReference type="ARBA" id="ARBA00006484"/>
    </source>
</evidence>
<keyword evidence="3" id="KW-0560">Oxidoreductase</keyword>
<comment type="similarity">
    <text evidence="1">Belongs to the short-chain dehydrogenases/reductases (SDR) family.</text>
</comment>
<name>A0A0M8P4Q5_9EURO</name>
<dbReference type="Pfam" id="PF00106">
    <property type="entry name" value="adh_short"/>
    <property type="match status" value="1"/>
</dbReference>
<evidence type="ECO:0000256" key="2">
    <source>
        <dbReference type="ARBA" id="ARBA00022857"/>
    </source>
</evidence>
<evidence type="ECO:0008006" key="6">
    <source>
        <dbReference type="Google" id="ProtNLM"/>
    </source>
</evidence>
<proteinExistence type="inferred from homology"/>
<keyword evidence="5" id="KW-1185">Reference proteome</keyword>
<protein>
    <recommendedName>
        <fullName evidence="6">Ketoreductase (KR) domain-containing protein</fullName>
    </recommendedName>
</protein>
<organism evidence="4 5">
    <name type="scientific">Penicillium nordicum</name>
    <dbReference type="NCBI Taxonomy" id="229535"/>
    <lineage>
        <taxon>Eukaryota</taxon>
        <taxon>Fungi</taxon>
        <taxon>Dikarya</taxon>
        <taxon>Ascomycota</taxon>
        <taxon>Pezizomycotina</taxon>
        <taxon>Eurotiomycetes</taxon>
        <taxon>Eurotiomycetidae</taxon>
        <taxon>Eurotiales</taxon>
        <taxon>Aspergillaceae</taxon>
        <taxon>Penicillium</taxon>
    </lineage>
</organism>
<dbReference type="SUPFAM" id="SSF51735">
    <property type="entry name" value="NAD(P)-binding Rossmann-fold domains"/>
    <property type="match status" value="1"/>
</dbReference>
<dbReference type="Proteomes" id="UP000037696">
    <property type="component" value="Unassembled WGS sequence"/>
</dbReference>
<dbReference type="AlphaFoldDB" id="A0A0M8P4Q5"/>
<dbReference type="InterPro" id="IPR036291">
    <property type="entry name" value="NAD(P)-bd_dom_sf"/>
</dbReference>
<comment type="caution">
    <text evidence="4">The sequence shown here is derived from an EMBL/GenBank/DDBJ whole genome shotgun (WGS) entry which is preliminary data.</text>
</comment>
<reference evidence="4 5" key="1">
    <citation type="submission" date="2015-08" db="EMBL/GenBank/DDBJ databases">
        <title>Genome sequencing of Penicillium nordicum.</title>
        <authorList>
            <person name="Nguyen H.D."/>
            <person name="Seifert K.A."/>
        </authorList>
    </citation>
    <scope>NUCLEOTIDE SEQUENCE [LARGE SCALE GENOMIC DNA]</scope>
    <source>
        <strain evidence="4 5">DAOMC 185683</strain>
    </source>
</reference>
<dbReference type="InterPro" id="IPR002347">
    <property type="entry name" value="SDR_fam"/>
</dbReference>
<gene>
    <name evidence="4" type="ORF">ACN38_g8512</name>
</gene>
<dbReference type="OrthoDB" id="191139at2759"/>
<sequence length="98" mass="10309">MAAVTKPLVLIIGANQGLGFAIAQQLASTGQYNLLIAARSQEKAEGAVKQLQESGTNGSLTPIVIDLDQDESITAAAKFVEERFGLLDILINNAGINR</sequence>
<dbReference type="EMBL" id="LHQQ01000156">
    <property type="protein sequence ID" value="KOS40641.1"/>
    <property type="molecule type" value="Genomic_DNA"/>
</dbReference>
<dbReference type="STRING" id="229535.A0A0M8P4Q5"/>
<dbReference type="PANTHER" id="PTHR43963:SF6">
    <property type="entry name" value="CHAIN DEHYDROGENASE FAMILY PROTEIN, PUTATIVE (AFU_ORTHOLOGUE AFUA_3G15350)-RELATED"/>
    <property type="match status" value="1"/>
</dbReference>